<dbReference type="Proteomes" id="UP000234323">
    <property type="component" value="Unassembled WGS sequence"/>
</dbReference>
<reference evidence="4 5" key="1">
    <citation type="submission" date="2015-10" db="EMBL/GenBank/DDBJ databases">
        <title>Genome analyses suggest a sexual origin of heterokaryosis in a supposedly ancient asexual fungus.</title>
        <authorList>
            <person name="Ropars J."/>
            <person name="Sedzielewska K."/>
            <person name="Noel J."/>
            <person name="Charron P."/>
            <person name="Farinelli L."/>
            <person name="Marton T."/>
            <person name="Kruger M."/>
            <person name="Pelin A."/>
            <person name="Brachmann A."/>
            <person name="Corradi N."/>
        </authorList>
    </citation>
    <scope>NUCLEOTIDE SEQUENCE [LARGE SCALE GENOMIC DNA]</scope>
    <source>
        <strain evidence="4 5">A4</strain>
    </source>
</reference>
<dbReference type="Gene3D" id="2.60.40.790">
    <property type="match status" value="1"/>
</dbReference>
<dbReference type="AlphaFoldDB" id="A0A2I1HK86"/>
<dbReference type="EMBL" id="LLXI01003463">
    <property type="protein sequence ID" value="PKY59283.1"/>
    <property type="molecule type" value="Genomic_DNA"/>
</dbReference>
<organism evidence="4 5">
    <name type="scientific">Rhizophagus irregularis</name>
    <dbReference type="NCBI Taxonomy" id="588596"/>
    <lineage>
        <taxon>Eukaryota</taxon>
        <taxon>Fungi</taxon>
        <taxon>Fungi incertae sedis</taxon>
        <taxon>Mucoromycota</taxon>
        <taxon>Glomeromycotina</taxon>
        <taxon>Glomeromycetes</taxon>
        <taxon>Glomerales</taxon>
        <taxon>Glomeraceae</taxon>
        <taxon>Rhizophagus</taxon>
    </lineage>
</organism>
<dbReference type="VEuPathDB" id="FungiDB:RhiirFUN_016599"/>
<dbReference type="InterPro" id="IPR002068">
    <property type="entry name" value="A-crystallin/Hsp20_dom"/>
</dbReference>
<evidence type="ECO:0000313" key="4">
    <source>
        <dbReference type="EMBL" id="PKY59283.1"/>
    </source>
</evidence>
<dbReference type="OrthoDB" id="1431247at2759"/>
<gene>
    <name evidence="4" type="ORF">RhiirA4_481882</name>
</gene>
<keyword evidence="5" id="KW-1185">Reference proteome</keyword>
<dbReference type="Pfam" id="PF00011">
    <property type="entry name" value="HSP20"/>
    <property type="match status" value="1"/>
</dbReference>
<evidence type="ECO:0000259" key="3">
    <source>
        <dbReference type="PROSITE" id="PS01031"/>
    </source>
</evidence>
<dbReference type="VEuPathDB" id="FungiDB:RhiirA1_453578"/>
<dbReference type="PROSITE" id="PS01031">
    <property type="entry name" value="SHSP"/>
    <property type="match status" value="1"/>
</dbReference>
<sequence>MSLISNNWDNFNLDSVNNSFDDFIKDLNVVKRGNTRSRRFPALEVHETEKKYIVYAELPNDQKFQEGNTLVQERRYDNFSRSISLPPNIKTEEVTAKFENGVLRK</sequence>
<comment type="similarity">
    <text evidence="1 2">Belongs to the small heat shock protein (HSP20) family.</text>
</comment>
<dbReference type="VEuPathDB" id="FungiDB:FUN_011833"/>
<proteinExistence type="inferred from homology"/>
<dbReference type="InterPro" id="IPR008978">
    <property type="entry name" value="HSP20-like_chaperone"/>
</dbReference>
<dbReference type="SUPFAM" id="SSF49764">
    <property type="entry name" value="HSP20-like chaperones"/>
    <property type="match status" value="1"/>
</dbReference>
<accession>A0A2I1HK86</accession>
<name>A0A2I1HK86_9GLOM</name>
<evidence type="ECO:0000256" key="1">
    <source>
        <dbReference type="PROSITE-ProRule" id="PRU00285"/>
    </source>
</evidence>
<evidence type="ECO:0000313" key="5">
    <source>
        <dbReference type="Proteomes" id="UP000234323"/>
    </source>
</evidence>
<evidence type="ECO:0000256" key="2">
    <source>
        <dbReference type="RuleBase" id="RU003616"/>
    </source>
</evidence>
<comment type="caution">
    <text evidence="4">The sequence shown here is derived from an EMBL/GenBank/DDBJ whole genome shotgun (WGS) entry which is preliminary data.</text>
</comment>
<feature type="domain" description="SHSP" evidence="3">
    <location>
        <begin position="1"/>
        <end position="105"/>
    </location>
</feature>
<protein>
    <recommendedName>
        <fullName evidence="3">SHSP domain-containing protein</fullName>
    </recommendedName>
</protein>